<feature type="non-terminal residue" evidence="1">
    <location>
        <position position="108"/>
    </location>
</feature>
<gene>
    <name evidence="1" type="ORF">RPERSI_LOCUS26908</name>
</gene>
<name>A0ACA9S4Q6_9GLOM</name>
<dbReference type="EMBL" id="CAJVQC010093379">
    <property type="protein sequence ID" value="CAG8827161.1"/>
    <property type="molecule type" value="Genomic_DNA"/>
</dbReference>
<organism evidence="1 2">
    <name type="scientific">Racocetra persica</name>
    <dbReference type="NCBI Taxonomy" id="160502"/>
    <lineage>
        <taxon>Eukaryota</taxon>
        <taxon>Fungi</taxon>
        <taxon>Fungi incertae sedis</taxon>
        <taxon>Mucoromycota</taxon>
        <taxon>Glomeromycotina</taxon>
        <taxon>Glomeromycetes</taxon>
        <taxon>Diversisporales</taxon>
        <taxon>Gigasporaceae</taxon>
        <taxon>Racocetra</taxon>
    </lineage>
</organism>
<accession>A0ACA9S4Q6</accession>
<comment type="caution">
    <text evidence="1">The sequence shown here is derived from an EMBL/GenBank/DDBJ whole genome shotgun (WGS) entry which is preliminary data.</text>
</comment>
<protein>
    <submittedName>
        <fullName evidence="1">6156_t:CDS:1</fullName>
    </submittedName>
</protein>
<keyword evidence="2" id="KW-1185">Reference proteome</keyword>
<sequence>KSTRTMQLYLKNKHQIDLNELKNKSTKKKKFIQEEFINIITDWIVDNDQSFRVIEKPSFKKIIEYLNDDAKLILAITTDNIANNNTIFQYFANRCAYDGINFDIDNQR</sequence>
<feature type="non-terminal residue" evidence="1">
    <location>
        <position position="1"/>
    </location>
</feature>
<evidence type="ECO:0000313" key="2">
    <source>
        <dbReference type="Proteomes" id="UP000789920"/>
    </source>
</evidence>
<proteinExistence type="predicted"/>
<evidence type="ECO:0000313" key="1">
    <source>
        <dbReference type="EMBL" id="CAG8827161.1"/>
    </source>
</evidence>
<reference evidence="1" key="1">
    <citation type="submission" date="2021-06" db="EMBL/GenBank/DDBJ databases">
        <authorList>
            <person name="Kallberg Y."/>
            <person name="Tangrot J."/>
            <person name="Rosling A."/>
        </authorList>
    </citation>
    <scope>NUCLEOTIDE SEQUENCE</scope>
    <source>
        <strain evidence="1">MA461A</strain>
    </source>
</reference>
<dbReference type="Proteomes" id="UP000789920">
    <property type="component" value="Unassembled WGS sequence"/>
</dbReference>